<sequence length="73" mass="8371">MSFLPQDGKDHGVPGQRRLWMLDPDSKYMDLSIRRTPQRISFQTVGSVVGTQRIGSGIRIRDRRTQGAVWKKT</sequence>
<evidence type="ECO:0000313" key="2">
    <source>
        <dbReference type="Proteomes" id="UP000324222"/>
    </source>
</evidence>
<proteinExistence type="predicted"/>
<organism evidence="1 2">
    <name type="scientific">Portunus trituberculatus</name>
    <name type="common">Swimming crab</name>
    <name type="synonym">Neptunus trituberculatus</name>
    <dbReference type="NCBI Taxonomy" id="210409"/>
    <lineage>
        <taxon>Eukaryota</taxon>
        <taxon>Metazoa</taxon>
        <taxon>Ecdysozoa</taxon>
        <taxon>Arthropoda</taxon>
        <taxon>Crustacea</taxon>
        <taxon>Multicrustacea</taxon>
        <taxon>Malacostraca</taxon>
        <taxon>Eumalacostraca</taxon>
        <taxon>Eucarida</taxon>
        <taxon>Decapoda</taxon>
        <taxon>Pleocyemata</taxon>
        <taxon>Brachyura</taxon>
        <taxon>Eubrachyura</taxon>
        <taxon>Portunoidea</taxon>
        <taxon>Portunidae</taxon>
        <taxon>Portuninae</taxon>
        <taxon>Portunus</taxon>
    </lineage>
</organism>
<dbReference type="AlphaFoldDB" id="A0A5B7K7M8"/>
<dbReference type="EMBL" id="VSRR010124061">
    <property type="protein sequence ID" value="MPD00715.1"/>
    <property type="molecule type" value="Genomic_DNA"/>
</dbReference>
<protein>
    <submittedName>
        <fullName evidence="1">Uncharacterized protein</fullName>
    </submittedName>
</protein>
<gene>
    <name evidence="1" type="ORF">E2C01_096208</name>
</gene>
<comment type="caution">
    <text evidence="1">The sequence shown here is derived from an EMBL/GenBank/DDBJ whole genome shotgun (WGS) entry which is preliminary data.</text>
</comment>
<reference evidence="1 2" key="1">
    <citation type="submission" date="2019-05" db="EMBL/GenBank/DDBJ databases">
        <title>Another draft genome of Portunus trituberculatus and its Hox gene families provides insights of decapod evolution.</title>
        <authorList>
            <person name="Jeong J.-H."/>
            <person name="Song I."/>
            <person name="Kim S."/>
            <person name="Choi T."/>
            <person name="Kim D."/>
            <person name="Ryu S."/>
            <person name="Kim W."/>
        </authorList>
    </citation>
    <scope>NUCLEOTIDE SEQUENCE [LARGE SCALE GENOMIC DNA]</scope>
    <source>
        <tissue evidence="1">Muscle</tissue>
    </source>
</reference>
<evidence type="ECO:0000313" key="1">
    <source>
        <dbReference type="EMBL" id="MPD00715.1"/>
    </source>
</evidence>
<accession>A0A5B7K7M8</accession>
<name>A0A5B7K7M8_PORTR</name>
<keyword evidence="2" id="KW-1185">Reference proteome</keyword>
<dbReference type="Proteomes" id="UP000324222">
    <property type="component" value="Unassembled WGS sequence"/>
</dbReference>